<sequence length="377" mass="40379">MSFRSTITLAQIEVFPIRATGGVSPKMALGTMPTRPALLVRVTDDQGCFGWGEVWANFPPRANIHKAHIIEDVVAAHLTGLSFTDPREVQEALRAKLSVFFLHIGQARVFEHILAGLDTALWDLALRASGESFAAFMGLPSASSRSYATSINASDLETLIPRHSGLGQTHFKLKIGFAEHGNAEIVERAARLCPLGARIMVDSNQSWSLDEAKASLHAIEPFDPYFAEECLRADAPASEWEDLARSTDIALAGGENIYGIADFLTMTRAGMRVLQPDVAKWGGVSGALDLAAQVPEDVMIWPHFMGSAVGQIAALSISAAVGRNSACEVDVNENALRTELCGDVIRIESGCVALPEAPGLVVPPSPDALDRFAEPPA</sequence>
<reference evidence="3 4" key="1">
    <citation type="submission" date="2015-06" db="EMBL/GenBank/DDBJ databases">
        <title>Draft genome sequence of an Alphaproteobacteria species associated to the Mediterranean sponge Oscarella lobularis.</title>
        <authorList>
            <person name="Jourda C."/>
            <person name="Santini S."/>
            <person name="Claverie J.-M."/>
        </authorList>
    </citation>
    <scope>NUCLEOTIDE SEQUENCE [LARGE SCALE GENOMIC DNA]</scope>
    <source>
        <strain evidence="3">IGS</strain>
    </source>
</reference>
<dbReference type="Pfam" id="PF02746">
    <property type="entry name" value="MR_MLE_N"/>
    <property type="match status" value="1"/>
</dbReference>
<dbReference type="CDD" id="cd03316">
    <property type="entry name" value="MR_like"/>
    <property type="match status" value="1"/>
</dbReference>
<dbReference type="SUPFAM" id="SSF54826">
    <property type="entry name" value="Enolase N-terminal domain-like"/>
    <property type="match status" value="1"/>
</dbReference>
<dbReference type="PATRIC" id="fig|1675527.3.peg.4313"/>
<evidence type="ECO:0000313" key="3">
    <source>
        <dbReference type="EMBL" id="KMW59133.1"/>
    </source>
</evidence>
<protein>
    <submittedName>
        <fullName evidence="3">Mandelate racemase/muconate lactonizing enzyme</fullName>
    </submittedName>
</protein>
<evidence type="ECO:0000256" key="1">
    <source>
        <dbReference type="ARBA" id="ARBA00023239"/>
    </source>
</evidence>
<dbReference type="Pfam" id="PF13378">
    <property type="entry name" value="MR_MLE_C"/>
    <property type="match status" value="1"/>
</dbReference>
<gene>
    <name evidence="3" type="ORF">AIOL_004114</name>
</gene>
<dbReference type="RefSeq" id="WP_049644659.1">
    <property type="nucleotide sequence ID" value="NZ_LFTY01000002.1"/>
</dbReference>
<dbReference type="SMART" id="SM00922">
    <property type="entry name" value="MR_MLE"/>
    <property type="match status" value="1"/>
</dbReference>
<dbReference type="InterPro" id="IPR013342">
    <property type="entry name" value="Mandelate_racemase_C"/>
</dbReference>
<dbReference type="SUPFAM" id="SSF51604">
    <property type="entry name" value="Enolase C-terminal domain-like"/>
    <property type="match status" value="1"/>
</dbReference>
<dbReference type="AlphaFoldDB" id="A0A0J9H071"/>
<dbReference type="Proteomes" id="UP000037178">
    <property type="component" value="Unassembled WGS sequence"/>
</dbReference>
<dbReference type="Gene3D" id="3.30.390.10">
    <property type="entry name" value="Enolase-like, N-terminal domain"/>
    <property type="match status" value="1"/>
</dbReference>
<feature type="domain" description="Mandelate racemase/muconate lactonizing enzyme C-terminal" evidence="2">
    <location>
        <begin position="153"/>
        <end position="250"/>
    </location>
</feature>
<keyword evidence="4" id="KW-1185">Reference proteome</keyword>
<comment type="caution">
    <text evidence="3">The sequence shown here is derived from an EMBL/GenBank/DDBJ whole genome shotgun (WGS) entry which is preliminary data.</text>
</comment>
<dbReference type="GO" id="GO:0016829">
    <property type="term" value="F:lyase activity"/>
    <property type="evidence" value="ECO:0007669"/>
    <property type="project" value="UniProtKB-KW"/>
</dbReference>
<dbReference type="InterPro" id="IPR036849">
    <property type="entry name" value="Enolase-like_C_sf"/>
</dbReference>
<accession>A0A0J9H071</accession>
<dbReference type="STRING" id="1675527.AIOL_004114"/>
<dbReference type="SFLD" id="SFLDS00001">
    <property type="entry name" value="Enolase"/>
    <property type="match status" value="1"/>
</dbReference>
<name>A0A0J9H071_9RHOB</name>
<evidence type="ECO:0000259" key="2">
    <source>
        <dbReference type="SMART" id="SM00922"/>
    </source>
</evidence>
<organism evidence="3 4">
    <name type="scientific">Candidatus Rhodobacter oscarellae</name>
    <dbReference type="NCBI Taxonomy" id="1675527"/>
    <lineage>
        <taxon>Bacteria</taxon>
        <taxon>Pseudomonadati</taxon>
        <taxon>Pseudomonadota</taxon>
        <taxon>Alphaproteobacteria</taxon>
        <taxon>Rhodobacterales</taxon>
        <taxon>Rhodobacter group</taxon>
        <taxon>Rhodobacter</taxon>
    </lineage>
</organism>
<dbReference type="InterPro" id="IPR034593">
    <property type="entry name" value="DgoD-like"/>
</dbReference>
<proteinExistence type="predicted"/>
<dbReference type="EMBL" id="LFTY01000002">
    <property type="protein sequence ID" value="KMW59133.1"/>
    <property type="molecule type" value="Genomic_DNA"/>
</dbReference>
<dbReference type="PANTHER" id="PTHR48080">
    <property type="entry name" value="D-GALACTONATE DEHYDRATASE-RELATED"/>
    <property type="match status" value="1"/>
</dbReference>
<dbReference type="InterPro" id="IPR013341">
    <property type="entry name" value="Mandelate_racemase_N_dom"/>
</dbReference>
<dbReference type="PANTHER" id="PTHR48080:SF2">
    <property type="entry name" value="D-GALACTONATE DEHYDRATASE"/>
    <property type="match status" value="1"/>
</dbReference>
<dbReference type="InterPro" id="IPR029017">
    <property type="entry name" value="Enolase-like_N"/>
</dbReference>
<dbReference type="InterPro" id="IPR029065">
    <property type="entry name" value="Enolase_C-like"/>
</dbReference>
<evidence type="ECO:0000313" key="4">
    <source>
        <dbReference type="Proteomes" id="UP000037178"/>
    </source>
</evidence>
<keyword evidence="1" id="KW-0456">Lyase</keyword>
<dbReference type="OrthoDB" id="9802699at2"/>
<dbReference type="Gene3D" id="3.20.20.120">
    <property type="entry name" value="Enolase-like C-terminal domain"/>
    <property type="match status" value="1"/>
</dbReference>